<gene>
    <name evidence="1" type="ORF">E2C01_087350</name>
</gene>
<dbReference type="EMBL" id="VSRR010090663">
    <property type="protein sequence ID" value="MPC92271.1"/>
    <property type="molecule type" value="Genomic_DNA"/>
</dbReference>
<evidence type="ECO:0000313" key="1">
    <source>
        <dbReference type="EMBL" id="MPC92271.1"/>
    </source>
</evidence>
<comment type="caution">
    <text evidence="1">The sequence shown here is derived from an EMBL/GenBank/DDBJ whole genome shotgun (WGS) entry which is preliminary data.</text>
</comment>
<proteinExistence type="predicted"/>
<organism evidence="1 2">
    <name type="scientific">Portunus trituberculatus</name>
    <name type="common">Swimming crab</name>
    <name type="synonym">Neptunus trituberculatus</name>
    <dbReference type="NCBI Taxonomy" id="210409"/>
    <lineage>
        <taxon>Eukaryota</taxon>
        <taxon>Metazoa</taxon>
        <taxon>Ecdysozoa</taxon>
        <taxon>Arthropoda</taxon>
        <taxon>Crustacea</taxon>
        <taxon>Multicrustacea</taxon>
        <taxon>Malacostraca</taxon>
        <taxon>Eumalacostraca</taxon>
        <taxon>Eucarida</taxon>
        <taxon>Decapoda</taxon>
        <taxon>Pleocyemata</taxon>
        <taxon>Brachyura</taxon>
        <taxon>Eubrachyura</taxon>
        <taxon>Portunoidea</taxon>
        <taxon>Portunidae</taxon>
        <taxon>Portuninae</taxon>
        <taxon>Portunus</taxon>
    </lineage>
</organism>
<accession>A0A5B7J335</accession>
<name>A0A5B7J335_PORTR</name>
<sequence length="126" mass="14112">MIPFKQQHVNTPTLTQQGQRNLLADPAHILESSDDTQLQAALGEAHGQLVDPGEEMHHPIVVRADVQAAQTLIVAALIEMRESHCAGTCKMTVCWYIEGTEEFVWCYGKVLCCCGVGLRFYWSIRR</sequence>
<reference evidence="1 2" key="1">
    <citation type="submission" date="2019-05" db="EMBL/GenBank/DDBJ databases">
        <title>Another draft genome of Portunus trituberculatus and its Hox gene families provides insights of decapod evolution.</title>
        <authorList>
            <person name="Jeong J.-H."/>
            <person name="Song I."/>
            <person name="Kim S."/>
            <person name="Choi T."/>
            <person name="Kim D."/>
            <person name="Ryu S."/>
            <person name="Kim W."/>
        </authorList>
    </citation>
    <scope>NUCLEOTIDE SEQUENCE [LARGE SCALE GENOMIC DNA]</scope>
    <source>
        <tissue evidence="1">Muscle</tissue>
    </source>
</reference>
<keyword evidence="2" id="KW-1185">Reference proteome</keyword>
<dbReference type="AlphaFoldDB" id="A0A5B7J335"/>
<evidence type="ECO:0000313" key="2">
    <source>
        <dbReference type="Proteomes" id="UP000324222"/>
    </source>
</evidence>
<dbReference type="Proteomes" id="UP000324222">
    <property type="component" value="Unassembled WGS sequence"/>
</dbReference>
<protein>
    <submittedName>
        <fullName evidence="1">Uncharacterized protein</fullName>
    </submittedName>
</protein>